<comment type="caution">
    <text evidence="2">The sequence shown here is derived from an EMBL/GenBank/DDBJ whole genome shotgun (WGS) entry which is preliminary data.</text>
</comment>
<sequence>MQGSPQMEEGELPFAIPTEFNGVKCAKIDKTYFLSEVEYWSMALICGVIGSNPPVEANKSIVKIVQVREGVFLVQFTNMQDKLEVIQRGVYFFNKKPFIVEAWNESLSLDTSWLQSLPLWVQFLKLDITYWGIESLSKLGSTLGILIKTDRTTKEKSAIKYAILLIEMSLDGPFPNHIDSIND</sequence>
<dbReference type="InterPro" id="IPR040256">
    <property type="entry name" value="At4g02000-like"/>
</dbReference>
<accession>A0A9Q1JIA6</accession>
<dbReference type="Proteomes" id="UP001153076">
    <property type="component" value="Unassembled WGS sequence"/>
</dbReference>
<dbReference type="PANTHER" id="PTHR31286:SF165">
    <property type="entry name" value="DUF4283 DOMAIN-CONTAINING PROTEIN"/>
    <property type="match status" value="1"/>
</dbReference>
<evidence type="ECO:0000313" key="3">
    <source>
        <dbReference type="Proteomes" id="UP001153076"/>
    </source>
</evidence>
<evidence type="ECO:0000313" key="2">
    <source>
        <dbReference type="EMBL" id="KAJ8424009.1"/>
    </source>
</evidence>
<dbReference type="PANTHER" id="PTHR31286">
    <property type="entry name" value="GLYCINE-RICH CELL WALL STRUCTURAL PROTEIN 1.8-LIKE"/>
    <property type="match status" value="1"/>
</dbReference>
<organism evidence="2 3">
    <name type="scientific">Carnegiea gigantea</name>
    <dbReference type="NCBI Taxonomy" id="171969"/>
    <lineage>
        <taxon>Eukaryota</taxon>
        <taxon>Viridiplantae</taxon>
        <taxon>Streptophyta</taxon>
        <taxon>Embryophyta</taxon>
        <taxon>Tracheophyta</taxon>
        <taxon>Spermatophyta</taxon>
        <taxon>Magnoliopsida</taxon>
        <taxon>eudicotyledons</taxon>
        <taxon>Gunneridae</taxon>
        <taxon>Pentapetalae</taxon>
        <taxon>Caryophyllales</taxon>
        <taxon>Cactineae</taxon>
        <taxon>Cactaceae</taxon>
        <taxon>Cactoideae</taxon>
        <taxon>Echinocereeae</taxon>
        <taxon>Carnegiea</taxon>
    </lineage>
</organism>
<protein>
    <recommendedName>
        <fullName evidence="1">DUF4283 domain-containing protein</fullName>
    </recommendedName>
</protein>
<dbReference type="EMBL" id="JAKOGI010001805">
    <property type="protein sequence ID" value="KAJ8424009.1"/>
    <property type="molecule type" value="Genomic_DNA"/>
</dbReference>
<dbReference type="Pfam" id="PF14111">
    <property type="entry name" value="DUF4283"/>
    <property type="match status" value="1"/>
</dbReference>
<proteinExistence type="predicted"/>
<feature type="domain" description="DUF4283" evidence="1">
    <location>
        <begin position="61"/>
        <end position="108"/>
    </location>
</feature>
<dbReference type="AlphaFoldDB" id="A0A9Q1JIA6"/>
<evidence type="ECO:0000259" key="1">
    <source>
        <dbReference type="Pfam" id="PF14111"/>
    </source>
</evidence>
<name>A0A9Q1JIA6_9CARY</name>
<reference evidence="2" key="1">
    <citation type="submission" date="2022-04" db="EMBL/GenBank/DDBJ databases">
        <title>Carnegiea gigantea Genome sequencing and assembly v2.</title>
        <authorList>
            <person name="Copetti D."/>
            <person name="Sanderson M.J."/>
            <person name="Burquez A."/>
            <person name="Wojciechowski M.F."/>
        </authorList>
    </citation>
    <scope>NUCLEOTIDE SEQUENCE</scope>
    <source>
        <strain evidence="2">SGP5-SGP5p</strain>
        <tissue evidence="2">Aerial part</tissue>
    </source>
</reference>
<keyword evidence="3" id="KW-1185">Reference proteome</keyword>
<dbReference type="InterPro" id="IPR025558">
    <property type="entry name" value="DUF4283"/>
</dbReference>
<gene>
    <name evidence="2" type="ORF">Cgig2_032393</name>
</gene>
<dbReference type="OrthoDB" id="425619at2759"/>